<keyword evidence="2" id="KW-1185">Reference proteome</keyword>
<dbReference type="EMBL" id="AP022577">
    <property type="protein sequence ID" value="BBX82201.1"/>
    <property type="molecule type" value="Genomic_DNA"/>
</dbReference>
<gene>
    <name evidence="1" type="ORF">MAUB_00740</name>
</gene>
<evidence type="ECO:0000313" key="2">
    <source>
        <dbReference type="Proteomes" id="UP000465609"/>
    </source>
</evidence>
<evidence type="ECO:0000313" key="1">
    <source>
        <dbReference type="EMBL" id="BBX82201.1"/>
    </source>
</evidence>
<organism evidence="1 2">
    <name type="scientific">Mycolicibacterium aubagnense</name>
    <dbReference type="NCBI Taxonomy" id="319707"/>
    <lineage>
        <taxon>Bacteria</taxon>
        <taxon>Bacillati</taxon>
        <taxon>Actinomycetota</taxon>
        <taxon>Actinomycetes</taxon>
        <taxon>Mycobacteriales</taxon>
        <taxon>Mycobacteriaceae</taxon>
        <taxon>Mycolicibacterium</taxon>
    </lineage>
</organism>
<dbReference type="Proteomes" id="UP000465609">
    <property type="component" value="Chromosome"/>
</dbReference>
<proteinExistence type="predicted"/>
<sequence>MRDTSAARTSEMLCRYWIEQASFERVVPFPRTTHSGRTELFERRVDQPELTVGEIRGSVEGFAFPAKITQAGKNF</sequence>
<accession>A0ABN5YKJ9</accession>
<name>A0ABN5YKJ9_9MYCO</name>
<protein>
    <submittedName>
        <fullName evidence="1">Uncharacterized protein</fullName>
    </submittedName>
</protein>
<reference evidence="1 2" key="1">
    <citation type="journal article" date="2019" name="Emerg. Microbes Infect.">
        <title>Comprehensive subspecies identification of 175 nontuberculous mycobacteria species based on 7547 genomic profiles.</title>
        <authorList>
            <person name="Matsumoto Y."/>
            <person name="Kinjo T."/>
            <person name="Motooka D."/>
            <person name="Nabeya D."/>
            <person name="Jung N."/>
            <person name="Uechi K."/>
            <person name="Horii T."/>
            <person name="Iida T."/>
            <person name="Fujita J."/>
            <person name="Nakamura S."/>
        </authorList>
    </citation>
    <scope>NUCLEOTIDE SEQUENCE [LARGE SCALE GENOMIC DNA]</scope>
    <source>
        <strain evidence="1 2">JCM 15296</strain>
    </source>
</reference>